<dbReference type="InterPro" id="IPR001387">
    <property type="entry name" value="Cro/C1-type_HTH"/>
</dbReference>
<dbReference type="GO" id="GO:0003677">
    <property type="term" value="F:DNA binding"/>
    <property type="evidence" value="ECO:0007669"/>
    <property type="project" value="InterPro"/>
</dbReference>
<protein>
    <submittedName>
        <fullName evidence="2">Helix-turn-helix</fullName>
    </submittedName>
</protein>
<dbReference type="AlphaFoldDB" id="A0A098B637"/>
<evidence type="ECO:0000313" key="2">
    <source>
        <dbReference type="EMBL" id="CDX03827.1"/>
    </source>
</evidence>
<dbReference type="SMART" id="SM00530">
    <property type="entry name" value="HTH_XRE"/>
    <property type="match status" value="1"/>
</dbReference>
<dbReference type="PROSITE" id="PS50943">
    <property type="entry name" value="HTH_CROC1"/>
    <property type="match status" value="1"/>
</dbReference>
<feature type="domain" description="HTH cro/C1-type" evidence="1">
    <location>
        <begin position="41"/>
        <end position="95"/>
    </location>
</feature>
<organism evidence="2">
    <name type="scientific">Desulfitobacterium hafniense</name>
    <name type="common">Desulfitobacterium frappieri</name>
    <dbReference type="NCBI Taxonomy" id="49338"/>
    <lineage>
        <taxon>Bacteria</taxon>
        <taxon>Bacillati</taxon>
        <taxon>Bacillota</taxon>
        <taxon>Clostridia</taxon>
        <taxon>Eubacteriales</taxon>
        <taxon>Desulfitobacteriaceae</taxon>
        <taxon>Desulfitobacterium</taxon>
    </lineage>
</organism>
<reference evidence="2" key="1">
    <citation type="submission" date="2014-07" db="EMBL/GenBank/DDBJ databases">
        <authorList>
            <person name="Hornung V.Bastian."/>
        </authorList>
    </citation>
    <scope>NUCLEOTIDE SEQUENCE</scope>
    <source>
        <strain evidence="2">PCE-S</strain>
    </source>
</reference>
<dbReference type="InterPro" id="IPR010982">
    <property type="entry name" value="Lambda_DNA-bd_dom_sf"/>
</dbReference>
<dbReference type="Pfam" id="PF01381">
    <property type="entry name" value="HTH_3"/>
    <property type="match status" value="1"/>
</dbReference>
<evidence type="ECO:0000259" key="1">
    <source>
        <dbReference type="PROSITE" id="PS50943"/>
    </source>
</evidence>
<proteinExistence type="predicted"/>
<name>A0A098B637_DESHA</name>
<dbReference type="SUPFAM" id="SSF47413">
    <property type="entry name" value="lambda repressor-like DNA-binding domains"/>
    <property type="match status" value="1"/>
</dbReference>
<dbReference type="CDD" id="cd00093">
    <property type="entry name" value="HTH_XRE"/>
    <property type="match status" value="1"/>
</dbReference>
<dbReference type="EMBL" id="LK996017">
    <property type="protein sequence ID" value="CDX03827.1"/>
    <property type="molecule type" value="Genomic_DNA"/>
</dbReference>
<dbReference type="RefSeq" id="WP_018213485.1">
    <property type="nucleotide sequence ID" value="NZ_LK996017.1"/>
</dbReference>
<accession>A0A098B637</accession>
<dbReference type="Gene3D" id="1.10.260.40">
    <property type="entry name" value="lambda repressor-like DNA-binding domains"/>
    <property type="match status" value="1"/>
</dbReference>
<dbReference type="PATRIC" id="fig|49338.4.peg.4236"/>
<sequence length="103" mass="11296">MSVKIGNTNFTEFNDLHNDPNIVPPAERAKIDFEVALIGKLIEAREAKGLSQKQLADLAGLKQPAIARLESMKVTPQIDTLFKILHPLGYTLAVVPVDPPQQP</sequence>
<gene>
    <name evidence="2" type="ORF">DPCES_3941</name>
</gene>